<evidence type="ECO:0000313" key="2">
    <source>
        <dbReference type="Proteomes" id="UP000199021"/>
    </source>
</evidence>
<dbReference type="EMBL" id="FOFB01000001">
    <property type="protein sequence ID" value="SEP65560.1"/>
    <property type="molecule type" value="Genomic_DNA"/>
</dbReference>
<gene>
    <name evidence="1" type="ORF">SAMN05444359_101377</name>
</gene>
<dbReference type="Proteomes" id="UP000199021">
    <property type="component" value="Unassembled WGS sequence"/>
</dbReference>
<keyword evidence="2" id="KW-1185">Reference proteome</keyword>
<evidence type="ECO:0000313" key="1">
    <source>
        <dbReference type="EMBL" id="SEP65560.1"/>
    </source>
</evidence>
<dbReference type="AlphaFoldDB" id="A0A1H8ZMC9"/>
<sequence>MRIIGRIGHPNMQITVFSNDGRFPVQFELSGLTQIYRFRKGDQVNGLADIRRLIDADFAAAVLRQFREMQKIQSDLFDRHAPSTDTEDFNDLPDLI</sequence>
<accession>A0A1H8ZMC9</accession>
<protein>
    <submittedName>
        <fullName evidence="1">Uncharacterized protein</fullName>
    </submittedName>
</protein>
<reference evidence="2" key="1">
    <citation type="submission" date="2016-10" db="EMBL/GenBank/DDBJ databases">
        <authorList>
            <person name="Varghese N."/>
            <person name="Submissions S."/>
        </authorList>
    </citation>
    <scope>NUCLEOTIDE SEQUENCE [LARGE SCALE GENOMIC DNA]</scope>
    <source>
        <strain evidence="2">DSM 24740</strain>
    </source>
</reference>
<dbReference type="OrthoDB" id="1467713at2"/>
<dbReference type="RefSeq" id="WP_090165091.1">
    <property type="nucleotide sequence ID" value="NZ_FOFB01000001.1"/>
</dbReference>
<proteinExistence type="predicted"/>
<dbReference type="STRING" id="478744.SAMN05444359_101377"/>
<dbReference type="InParanoid" id="A0A1H8ZMC9"/>
<organism evidence="1 2">
    <name type="scientific">Neolewinella agarilytica</name>
    <dbReference type="NCBI Taxonomy" id="478744"/>
    <lineage>
        <taxon>Bacteria</taxon>
        <taxon>Pseudomonadati</taxon>
        <taxon>Bacteroidota</taxon>
        <taxon>Saprospiria</taxon>
        <taxon>Saprospirales</taxon>
        <taxon>Lewinellaceae</taxon>
        <taxon>Neolewinella</taxon>
    </lineage>
</organism>
<name>A0A1H8ZMC9_9BACT</name>